<evidence type="ECO:0000313" key="1">
    <source>
        <dbReference type="EMBL" id="VAV84617.1"/>
    </source>
</evidence>
<gene>
    <name evidence="1" type="ORF">MNBD_DELTA01-1827</name>
</gene>
<dbReference type="AlphaFoldDB" id="A0A3B0QYS3"/>
<organism evidence="1">
    <name type="scientific">hydrothermal vent metagenome</name>
    <dbReference type="NCBI Taxonomy" id="652676"/>
    <lineage>
        <taxon>unclassified sequences</taxon>
        <taxon>metagenomes</taxon>
        <taxon>ecological metagenomes</taxon>
    </lineage>
</organism>
<dbReference type="EMBL" id="UOEA01000069">
    <property type="protein sequence ID" value="VAV84617.1"/>
    <property type="molecule type" value="Genomic_DNA"/>
</dbReference>
<dbReference type="Gene3D" id="3.40.1260.10">
    <property type="entry name" value="DsrEFH-like"/>
    <property type="match status" value="1"/>
</dbReference>
<protein>
    <submittedName>
        <fullName evidence="1">Uncharacterized protein</fullName>
    </submittedName>
</protein>
<dbReference type="InterPro" id="IPR003787">
    <property type="entry name" value="Sulphur_relay_DsrE/F-like"/>
</dbReference>
<name>A0A3B0QYS3_9ZZZZ</name>
<dbReference type="Pfam" id="PF02635">
    <property type="entry name" value="DsrE"/>
    <property type="match status" value="1"/>
</dbReference>
<dbReference type="InterPro" id="IPR027396">
    <property type="entry name" value="DsrEFH-like"/>
</dbReference>
<proteinExistence type="predicted"/>
<dbReference type="SUPFAM" id="SSF75169">
    <property type="entry name" value="DsrEFH-like"/>
    <property type="match status" value="1"/>
</dbReference>
<accession>A0A3B0QYS3</accession>
<sequence>MSASLDREQVIIVLKNVLNGSDRLLNALRFCQMQMKEGENVLIVLDGDSVFLGHKGRRLQRGSISMEGLFVDIISKGARVVMPLESIKARGLSEDELLDGVEMTGVLDIKEWIEQGRQVLMF</sequence>
<reference evidence="1" key="1">
    <citation type="submission" date="2018-06" db="EMBL/GenBank/DDBJ databases">
        <authorList>
            <person name="Zhirakovskaya E."/>
        </authorList>
    </citation>
    <scope>NUCLEOTIDE SEQUENCE</scope>
</reference>